<evidence type="ECO:0000256" key="5">
    <source>
        <dbReference type="SAM" id="MobiDB-lite"/>
    </source>
</evidence>
<dbReference type="Gene3D" id="1.20.1250.20">
    <property type="entry name" value="MFS general substrate transporter like domains"/>
    <property type="match status" value="1"/>
</dbReference>
<feature type="transmembrane region" description="Helical" evidence="6">
    <location>
        <begin position="38"/>
        <end position="62"/>
    </location>
</feature>
<evidence type="ECO:0000256" key="2">
    <source>
        <dbReference type="ARBA" id="ARBA00022692"/>
    </source>
</evidence>
<keyword evidence="4 6" id="KW-0472">Membrane</keyword>
<dbReference type="HOGENOM" id="CLU_571332_0_0_1"/>
<dbReference type="EMBL" id="KN832886">
    <property type="protein sequence ID" value="KIM95667.1"/>
    <property type="molecule type" value="Genomic_DNA"/>
</dbReference>
<evidence type="ECO:0000256" key="3">
    <source>
        <dbReference type="ARBA" id="ARBA00022989"/>
    </source>
</evidence>
<dbReference type="AlphaFoldDB" id="A0A0C3D1A3"/>
<dbReference type="PANTHER" id="PTHR23507">
    <property type="entry name" value="ZGC:174356"/>
    <property type="match status" value="1"/>
</dbReference>
<dbReference type="Proteomes" id="UP000054321">
    <property type="component" value="Unassembled WGS sequence"/>
</dbReference>
<feature type="transmembrane region" description="Helical" evidence="6">
    <location>
        <begin position="114"/>
        <end position="134"/>
    </location>
</feature>
<reference evidence="7 8" key="1">
    <citation type="submission" date="2014-04" db="EMBL/GenBank/DDBJ databases">
        <authorList>
            <consortium name="DOE Joint Genome Institute"/>
            <person name="Kuo A."/>
            <person name="Martino E."/>
            <person name="Perotto S."/>
            <person name="Kohler A."/>
            <person name="Nagy L.G."/>
            <person name="Floudas D."/>
            <person name="Copeland A."/>
            <person name="Barry K.W."/>
            <person name="Cichocki N."/>
            <person name="Veneault-Fourrey C."/>
            <person name="LaButti K."/>
            <person name="Lindquist E.A."/>
            <person name="Lipzen A."/>
            <person name="Lundell T."/>
            <person name="Morin E."/>
            <person name="Murat C."/>
            <person name="Sun H."/>
            <person name="Tunlid A."/>
            <person name="Henrissat B."/>
            <person name="Grigoriev I.V."/>
            <person name="Hibbett D.S."/>
            <person name="Martin F."/>
            <person name="Nordberg H.P."/>
            <person name="Cantor M.N."/>
            <person name="Hua S.X."/>
        </authorList>
    </citation>
    <scope>NUCLEOTIDE SEQUENCE [LARGE SCALE GENOMIC DNA]</scope>
    <source>
        <strain evidence="7 8">Zn</strain>
    </source>
</reference>
<feature type="transmembrane region" description="Helical" evidence="6">
    <location>
        <begin position="382"/>
        <end position="401"/>
    </location>
</feature>
<protein>
    <recommendedName>
        <fullName evidence="9">Major facilitator superfamily (MFS) profile domain-containing protein</fullName>
    </recommendedName>
</protein>
<feature type="compositionally biased region" description="Low complexity" evidence="5">
    <location>
        <begin position="11"/>
        <end position="20"/>
    </location>
</feature>
<keyword evidence="3 6" id="KW-1133">Transmembrane helix</keyword>
<dbReference type="OrthoDB" id="5425648at2759"/>
<feature type="transmembrane region" description="Helical" evidence="6">
    <location>
        <begin position="442"/>
        <end position="460"/>
    </location>
</feature>
<evidence type="ECO:0000313" key="7">
    <source>
        <dbReference type="EMBL" id="KIM95667.1"/>
    </source>
</evidence>
<dbReference type="Pfam" id="PF07690">
    <property type="entry name" value="MFS_1"/>
    <property type="match status" value="1"/>
</dbReference>
<evidence type="ECO:0000256" key="4">
    <source>
        <dbReference type="ARBA" id="ARBA00023136"/>
    </source>
</evidence>
<keyword evidence="8" id="KW-1185">Reference proteome</keyword>
<accession>A0A0C3D1A3</accession>
<feature type="transmembrane region" description="Helical" evidence="6">
    <location>
        <begin position="275"/>
        <end position="301"/>
    </location>
</feature>
<gene>
    <name evidence="7" type="ORF">OIDMADRAFT_33755</name>
</gene>
<sequence>MAQRGHTSEASPLLPQSSRSQQHHDVAAVEVPDNTDIVILPLAFTSALAMAATAATSIYAYATLLCKDSMNCSDSERNIYSGAVALATTIANICGLFAVGPLQRISERSRRVGLGLWIVVRSTSVIALALGVYFHSAFIALSGRISQGLASDNILHFTLNSVYVQTSDKRRASLLIGTSLSLYMLGISLSPFIAGLFTRFETSFIMALMLFGVSLVYLLLFVEPISPKPSIVSEQGSLTQQEGIVYGPTLRSAKSLRRVFTTVFSPLHILQSRPLLLFAGLSMLMYNTVQSYIFSAILVYTSVEFHFSARNNGLLISLVHAVSAVYLLSTVYIAPNLLWLISRIIHRRMKPPQNVNISQGNTENPESTTSSQAYSVRIRSSLLGLASLAIQCFALLLLAAVREPWQIYLVSGLLALGLATPSFIKSYVVAQLSGSTAAARGVAALAVCEMLGSLLSPIVLGSMQTRWPGIQVFYTAAAIVGAAGSCFAVAIGLAWWEDTRYKGDIDEHSSRSD</sequence>
<proteinExistence type="predicted"/>
<feature type="transmembrane region" description="Helical" evidence="6">
    <location>
        <begin position="83"/>
        <end position="102"/>
    </location>
</feature>
<evidence type="ECO:0000313" key="8">
    <source>
        <dbReference type="Proteomes" id="UP000054321"/>
    </source>
</evidence>
<feature type="region of interest" description="Disordered" evidence="5">
    <location>
        <begin position="1"/>
        <end position="24"/>
    </location>
</feature>
<comment type="subcellular location">
    <subcellularLocation>
        <location evidence="1">Membrane</location>
        <topology evidence="1">Multi-pass membrane protein</topology>
    </subcellularLocation>
</comment>
<dbReference type="GO" id="GO:0022857">
    <property type="term" value="F:transmembrane transporter activity"/>
    <property type="evidence" value="ECO:0007669"/>
    <property type="project" value="InterPro"/>
</dbReference>
<keyword evidence="2 6" id="KW-0812">Transmembrane</keyword>
<feature type="transmembrane region" description="Helical" evidence="6">
    <location>
        <begin position="313"/>
        <end position="341"/>
    </location>
</feature>
<dbReference type="PANTHER" id="PTHR23507:SF1">
    <property type="entry name" value="FI18259P1-RELATED"/>
    <property type="match status" value="1"/>
</dbReference>
<dbReference type="GO" id="GO:0016020">
    <property type="term" value="C:membrane"/>
    <property type="evidence" value="ECO:0007669"/>
    <property type="project" value="UniProtKB-SubCell"/>
</dbReference>
<evidence type="ECO:0008006" key="9">
    <source>
        <dbReference type="Google" id="ProtNLM"/>
    </source>
</evidence>
<feature type="transmembrane region" description="Helical" evidence="6">
    <location>
        <begin position="174"/>
        <end position="197"/>
    </location>
</feature>
<evidence type="ECO:0000256" key="1">
    <source>
        <dbReference type="ARBA" id="ARBA00004141"/>
    </source>
</evidence>
<feature type="transmembrane region" description="Helical" evidence="6">
    <location>
        <begin position="203"/>
        <end position="222"/>
    </location>
</feature>
<feature type="transmembrane region" description="Helical" evidence="6">
    <location>
        <begin position="472"/>
        <end position="496"/>
    </location>
</feature>
<reference evidence="8" key="2">
    <citation type="submission" date="2015-01" db="EMBL/GenBank/DDBJ databases">
        <title>Evolutionary Origins and Diversification of the Mycorrhizal Mutualists.</title>
        <authorList>
            <consortium name="DOE Joint Genome Institute"/>
            <consortium name="Mycorrhizal Genomics Consortium"/>
            <person name="Kohler A."/>
            <person name="Kuo A."/>
            <person name="Nagy L.G."/>
            <person name="Floudas D."/>
            <person name="Copeland A."/>
            <person name="Barry K.W."/>
            <person name="Cichocki N."/>
            <person name="Veneault-Fourrey C."/>
            <person name="LaButti K."/>
            <person name="Lindquist E.A."/>
            <person name="Lipzen A."/>
            <person name="Lundell T."/>
            <person name="Morin E."/>
            <person name="Murat C."/>
            <person name="Riley R."/>
            <person name="Ohm R."/>
            <person name="Sun H."/>
            <person name="Tunlid A."/>
            <person name="Henrissat B."/>
            <person name="Grigoriev I.V."/>
            <person name="Hibbett D.S."/>
            <person name="Martin F."/>
        </authorList>
    </citation>
    <scope>NUCLEOTIDE SEQUENCE [LARGE SCALE GENOMIC DNA]</scope>
    <source>
        <strain evidence="8">Zn</strain>
    </source>
</reference>
<feature type="transmembrane region" description="Helical" evidence="6">
    <location>
        <begin position="407"/>
        <end position="430"/>
    </location>
</feature>
<evidence type="ECO:0000256" key="6">
    <source>
        <dbReference type="SAM" id="Phobius"/>
    </source>
</evidence>
<dbReference type="SUPFAM" id="SSF103473">
    <property type="entry name" value="MFS general substrate transporter"/>
    <property type="match status" value="1"/>
</dbReference>
<dbReference type="InParanoid" id="A0A0C3D1A3"/>
<name>A0A0C3D1A3_OIDMZ</name>
<dbReference type="InterPro" id="IPR011701">
    <property type="entry name" value="MFS"/>
</dbReference>
<dbReference type="InterPro" id="IPR036259">
    <property type="entry name" value="MFS_trans_sf"/>
</dbReference>
<organism evidence="7 8">
    <name type="scientific">Oidiodendron maius (strain Zn)</name>
    <dbReference type="NCBI Taxonomy" id="913774"/>
    <lineage>
        <taxon>Eukaryota</taxon>
        <taxon>Fungi</taxon>
        <taxon>Dikarya</taxon>
        <taxon>Ascomycota</taxon>
        <taxon>Pezizomycotina</taxon>
        <taxon>Leotiomycetes</taxon>
        <taxon>Leotiomycetes incertae sedis</taxon>
        <taxon>Myxotrichaceae</taxon>
        <taxon>Oidiodendron</taxon>
    </lineage>
</organism>